<dbReference type="UniPathway" id="UPA00251">
    <property type="reaction ID" value="UER00320"/>
</dbReference>
<accession>A0A5N5XFF0</accession>
<dbReference type="Pfam" id="PF02602">
    <property type="entry name" value="HEM4"/>
    <property type="match status" value="1"/>
</dbReference>
<sequence length="307" mass="33692">MTPPQSTPLTPIVLLKTKSSPTDSYEEYFSAHGYTPTFIPVLEHNFHTPNLQSVQSLFQSQALCPGPDRKYGGLIFTSQRAVEGFATILDDIDETTKQTSSKSLVLYTVGPATSRSLTTIQGAHLPHSEIHGAETGNGQNLAQYILDHYNLLYRNGTPKPPLLFLVGEQRRDIIPKTLMAGSLEPALRIGVEEVVVYETGVMEGFEGCFGETVRGLLAGGVERAVWVVVFSPTGCGAMVRVLREIYGDGEGGEERSVFVATIGPTTRDHLRKEYGFVADVCAEKPSQEGVALGIERFMEEWRKRAKQ</sequence>
<dbReference type="AlphaFoldDB" id="A0A5N5XFF0"/>
<evidence type="ECO:0000259" key="1">
    <source>
        <dbReference type="Pfam" id="PF02602"/>
    </source>
</evidence>
<dbReference type="GO" id="GO:0005829">
    <property type="term" value="C:cytosol"/>
    <property type="evidence" value="ECO:0007669"/>
    <property type="project" value="TreeGrafter"/>
</dbReference>
<name>A0A5N5XFF0_9EURO</name>
<evidence type="ECO:0000313" key="3">
    <source>
        <dbReference type="Proteomes" id="UP000326565"/>
    </source>
</evidence>
<protein>
    <submittedName>
        <fullName evidence="2">Tetrapyrrole biosynthesis, uroporphyrinogen III synthase</fullName>
    </submittedName>
</protein>
<proteinExistence type="predicted"/>
<dbReference type="InterPro" id="IPR036108">
    <property type="entry name" value="4pyrrol_syn_uPrphyn_synt_sf"/>
</dbReference>
<dbReference type="PANTHER" id="PTHR12390">
    <property type="entry name" value="UROPORPHYRINOGEN III SYNTHASE"/>
    <property type="match status" value="1"/>
</dbReference>
<reference evidence="2 3" key="1">
    <citation type="submission" date="2019-04" db="EMBL/GenBank/DDBJ databases">
        <title>Friends and foes A comparative genomics study of 23 Aspergillus species from section Flavi.</title>
        <authorList>
            <consortium name="DOE Joint Genome Institute"/>
            <person name="Kjaerbolling I."/>
            <person name="Vesth T."/>
            <person name="Frisvad J.C."/>
            <person name="Nybo J.L."/>
            <person name="Theobald S."/>
            <person name="Kildgaard S."/>
            <person name="Isbrandt T."/>
            <person name="Kuo A."/>
            <person name="Sato A."/>
            <person name="Lyhne E.K."/>
            <person name="Kogle M.E."/>
            <person name="Wiebenga A."/>
            <person name="Kun R.S."/>
            <person name="Lubbers R.J."/>
            <person name="Makela M.R."/>
            <person name="Barry K."/>
            <person name="Chovatia M."/>
            <person name="Clum A."/>
            <person name="Daum C."/>
            <person name="Haridas S."/>
            <person name="He G."/>
            <person name="LaButti K."/>
            <person name="Lipzen A."/>
            <person name="Mondo S."/>
            <person name="Riley R."/>
            <person name="Salamov A."/>
            <person name="Simmons B.A."/>
            <person name="Magnuson J.K."/>
            <person name="Henrissat B."/>
            <person name="Mortensen U.H."/>
            <person name="Larsen T.O."/>
            <person name="Devries R.P."/>
            <person name="Grigoriev I.V."/>
            <person name="Machida M."/>
            <person name="Baker S.E."/>
            <person name="Andersen M.R."/>
        </authorList>
    </citation>
    <scope>NUCLEOTIDE SEQUENCE [LARGE SCALE GENOMIC DNA]</scope>
    <source>
        <strain evidence="2 3">CBS 151.66</strain>
    </source>
</reference>
<evidence type="ECO:0000313" key="2">
    <source>
        <dbReference type="EMBL" id="KAB8079431.1"/>
    </source>
</evidence>
<dbReference type="GO" id="GO:0004852">
    <property type="term" value="F:uroporphyrinogen-III synthase activity"/>
    <property type="evidence" value="ECO:0007669"/>
    <property type="project" value="InterPro"/>
</dbReference>
<dbReference type="GO" id="GO:0006782">
    <property type="term" value="P:protoporphyrinogen IX biosynthetic process"/>
    <property type="evidence" value="ECO:0007669"/>
    <property type="project" value="UniProtKB-UniPathway"/>
</dbReference>
<dbReference type="CDD" id="cd06578">
    <property type="entry name" value="HemD"/>
    <property type="match status" value="1"/>
</dbReference>
<dbReference type="PANTHER" id="PTHR12390:SF0">
    <property type="entry name" value="UROPORPHYRINOGEN-III SYNTHASE"/>
    <property type="match status" value="1"/>
</dbReference>
<organism evidence="2 3">
    <name type="scientific">Aspergillus leporis</name>
    <dbReference type="NCBI Taxonomy" id="41062"/>
    <lineage>
        <taxon>Eukaryota</taxon>
        <taxon>Fungi</taxon>
        <taxon>Dikarya</taxon>
        <taxon>Ascomycota</taxon>
        <taxon>Pezizomycotina</taxon>
        <taxon>Eurotiomycetes</taxon>
        <taxon>Eurotiomycetidae</taxon>
        <taxon>Eurotiales</taxon>
        <taxon>Aspergillaceae</taxon>
        <taxon>Aspergillus</taxon>
        <taxon>Aspergillus subgen. Circumdati</taxon>
    </lineage>
</organism>
<dbReference type="InterPro" id="IPR003754">
    <property type="entry name" value="4pyrrol_synth_uPrphyn_synth"/>
</dbReference>
<dbReference type="OrthoDB" id="5595751at2759"/>
<dbReference type="Gene3D" id="3.40.50.10090">
    <property type="match status" value="2"/>
</dbReference>
<dbReference type="SUPFAM" id="SSF69618">
    <property type="entry name" value="HemD-like"/>
    <property type="match status" value="1"/>
</dbReference>
<dbReference type="FunFam" id="3.40.50.10090:FF:000011">
    <property type="entry name" value="Uroporphyrinogen-III synthase (UroS), putative"/>
    <property type="match status" value="1"/>
</dbReference>
<dbReference type="Proteomes" id="UP000326565">
    <property type="component" value="Unassembled WGS sequence"/>
</dbReference>
<feature type="domain" description="Tetrapyrrole biosynthesis uroporphyrinogen III synthase" evidence="1">
    <location>
        <begin position="24"/>
        <end position="289"/>
    </location>
</feature>
<dbReference type="InterPro" id="IPR039793">
    <property type="entry name" value="UROS/Hem4"/>
</dbReference>
<dbReference type="GO" id="GO:0006780">
    <property type="term" value="P:uroporphyrinogen III biosynthetic process"/>
    <property type="evidence" value="ECO:0007669"/>
    <property type="project" value="InterPro"/>
</dbReference>
<keyword evidence="3" id="KW-1185">Reference proteome</keyword>
<dbReference type="EMBL" id="ML732150">
    <property type="protein sequence ID" value="KAB8079431.1"/>
    <property type="molecule type" value="Genomic_DNA"/>
</dbReference>
<gene>
    <name evidence="2" type="ORF">BDV29DRAFT_151722</name>
</gene>